<evidence type="ECO:0000256" key="3">
    <source>
        <dbReference type="ARBA" id="ARBA00023163"/>
    </source>
</evidence>
<dbReference type="CDD" id="cd07377">
    <property type="entry name" value="WHTH_GntR"/>
    <property type="match status" value="1"/>
</dbReference>
<evidence type="ECO:0000256" key="2">
    <source>
        <dbReference type="ARBA" id="ARBA00023125"/>
    </source>
</evidence>
<dbReference type="Gene3D" id="1.10.10.10">
    <property type="entry name" value="Winged helix-like DNA-binding domain superfamily/Winged helix DNA-binding domain"/>
    <property type="match status" value="1"/>
</dbReference>
<keyword evidence="3" id="KW-0804">Transcription</keyword>
<evidence type="ECO:0000259" key="4">
    <source>
        <dbReference type="PROSITE" id="PS50949"/>
    </source>
</evidence>
<dbReference type="HOGENOM" id="CLU_017584_10_0_9"/>
<dbReference type="InterPro" id="IPR036390">
    <property type="entry name" value="WH_DNA-bd_sf"/>
</dbReference>
<gene>
    <name evidence="5" type="ordered locus">Bsel_0375</name>
</gene>
<protein>
    <submittedName>
        <fullName evidence="5">Transcriptional regulator, GntR family</fullName>
    </submittedName>
</protein>
<evidence type="ECO:0000313" key="6">
    <source>
        <dbReference type="Proteomes" id="UP000000271"/>
    </source>
</evidence>
<dbReference type="SUPFAM" id="SSF46785">
    <property type="entry name" value="Winged helix' DNA-binding domain"/>
    <property type="match status" value="1"/>
</dbReference>
<evidence type="ECO:0000313" key="5">
    <source>
        <dbReference type="EMBL" id="ADH97915.1"/>
    </source>
</evidence>
<feature type="domain" description="HTH gntR-type" evidence="4">
    <location>
        <begin position="8"/>
        <end position="76"/>
    </location>
</feature>
<dbReference type="SMART" id="SM00345">
    <property type="entry name" value="HTH_GNTR"/>
    <property type="match status" value="1"/>
</dbReference>
<sequence length="124" mass="14448">MVNFHDKKPIYLQIKEKIETLIVHDQLRPGERIPSTNELVQLYKVNHLTVAKGINLLVEEGLVYKKRGVGMFVEEGAKETVQGTRKEAFKEDYLLPMLEEAEKIGMSEEEIIHMIRIWKERDGQ</sequence>
<accession>D6XX58</accession>
<keyword evidence="1" id="KW-0805">Transcription regulation</keyword>
<dbReference type="InterPro" id="IPR000524">
    <property type="entry name" value="Tscrpt_reg_HTH_GntR"/>
</dbReference>
<dbReference type="AlphaFoldDB" id="D6XX58"/>
<dbReference type="InterPro" id="IPR036388">
    <property type="entry name" value="WH-like_DNA-bd_sf"/>
</dbReference>
<reference evidence="5" key="1">
    <citation type="submission" date="2009-10" db="EMBL/GenBank/DDBJ databases">
        <title>Complete sequence of Bacillus selenitireducens MLS10.</title>
        <authorList>
            <consortium name="US DOE Joint Genome Institute"/>
            <person name="Lucas S."/>
            <person name="Copeland A."/>
            <person name="Lapidus A."/>
            <person name="Glavina del Rio T."/>
            <person name="Dalin E."/>
            <person name="Tice H."/>
            <person name="Bruce D."/>
            <person name="Goodwin L."/>
            <person name="Pitluck S."/>
            <person name="Sims D."/>
            <person name="Brettin T."/>
            <person name="Detter J.C."/>
            <person name="Han C."/>
            <person name="Larimer F."/>
            <person name="Land M."/>
            <person name="Hauser L."/>
            <person name="Kyrpides N."/>
            <person name="Ovchinnikova G."/>
            <person name="Stolz J."/>
        </authorList>
    </citation>
    <scope>NUCLEOTIDE SEQUENCE [LARGE SCALE GENOMIC DNA]</scope>
    <source>
        <strain evidence="5">MLS10</strain>
    </source>
</reference>
<dbReference type="GO" id="GO:0003700">
    <property type="term" value="F:DNA-binding transcription factor activity"/>
    <property type="evidence" value="ECO:0007669"/>
    <property type="project" value="InterPro"/>
</dbReference>
<dbReference type="EMBL" id="CP001791">
    <property type="protein sequence ID" value="ADH97915.1"/>
    <property type="molecule type" value="Genomic_DNA"/>
</dbReference>
<dbReference type="PANTHER" id="PTHR38445">
    <property type="entry name" value="HTH-TYPE TRANSCRIPTIONAL REPRESSOR YTRA"/>
    <property type="match status" value="1"/>
</dbReference>
<evidence type="ECO:0000256" key="1">
    <source>
        <dbReference type="ARBA" id="ARBA00023015"/>
    </source>
</evidence>
<name>D6XX58_BACIE</name>
<keyword evidence="6" id="KW-1185">Reference proteome</keyword>
<dbReference type="eggNOG" id="COG1725">
    <property type="taxonomic scope" value="Bacteria"/>
</dbReference>
<dbReference type="Proteomes" id="UP000000271">
    <property type="component" value="Chromosome"/>
</dbReference>
<dbReference type="OrthoDB" id="162505at2"/>
<dbReference type="GO" id="GO:0003677">
    <property type="term" value="F:DNA binding"/>
    <property type="evidence" value="ECO:0007669"/>
    <property type="project" value="UniProtKB-KW"/>
</dbReference>
<proteinExistence type="predicted"/>
<dbReference type="KEGG" id="bse:Bsel_0375"/>
<dbReference type="STRING" id="439292.Bsel_0375"/>
<dbReference type="PANTHER" id="PTHR38445:SF10">
    <property type="entry name" value="GNTR-FAMILY TRANSCRIPTIONAL REGULATOR"/>
    <property type="match status" value="1"/>
</dbReference>
<keyword evidence="2" id="KW-0238">DNA-binding</keyword>
<dbReference type="Pfam" id="PF00392">
    <property type="entry name" value="GntR"/>
    <property type="match status" value="1"/>
</dbReference>
<organism evidence="5 6">
    <name type="scientific">Bacillus selenitireducens (strain ATCC 700615 / DSM 15326 / MLS10)</name>
    <dbReference type="NCBI Taxonomy" id="439292"/>
    <lineage>
        <taxon>Bacteria</taxon>
        <taxon>Bacillati</taxon>
        <taxon>Bacillota</taxon>
        <taxon>Bacilli</taxon>
        <taxon>Bacillales</taxon>
        <taxon>Bacillaceae</taxon>
        <taxon>Salisediminibacterium</taxon>
    </lineage>
</organism>
<dbReference type="PROSITE" id="PS50949">
    <property type="entry name" value="HTH_GNTR"/>
    <property type="match status" value="1"/>
</dbReference>
<dbReference type="RefSeq" id="WP_013171344.1">
    <property type="nucleotide sequence ID" value="NC_014219.1"/>
</dbReference>